<reference evidence="2 3" key="1">
    <citation type="submission" date="2018-05" db="EMBL/GenBank/DDBJ databases">
        <authorList>
            <person name="Goeker M."/>
            <person name="Huntemann M."/>
            <person name="Clum A."/>
            <person name="Pillay M."/>
            <person name="Palaniappan K."/>
            <person name="Varghese N."/>
            <person name="Mikhailova N."/>
            <person name="Stamatis D."/>
            <person name="Reddy T."/>
            <person name="Daum C."/>
            <person name="Shapiro N."/>
            <person name="Ivanova N."/>
            <person name="Kyrpides N."/>
            <person name="Woyke T."/>
        </authorList>
    </citation>
    <scope>NUCLEOTIDE SEQUENCE [LARGE SCALE GENOMIC DNA]</scope>
    <source>
        <strain evidence="2 3">DSM 26524</strain>
    </source>
</reference>
<dbReference type="EMBL" id="QGGY01000015">
    <property type="protein sequence ID" value="PWJ72898.1"/>
    <property type="molecule type" value="Genomic_DNA"/>
</dbReference>
<evidence type="ECO:0000259" key="1">
    <source>
        <dbReference type="Pfam" id="PF13443"/>
    </source>
</evidence>
<dbReference type="CDD" id="cd00093">
    <property type="entry name" value="HTH_XRE"/>
    <property type="match status" value="1"/>
</dbReference>
<dbReference type="GO" id="GO:0003677">
    <property type="term" value="F:DNA binding"/>
    <property type="evidence" value="ECO:0007669"/>
    <property type="project" value="UniProtKB-KW"/>
</dbReference>
<comment type="caution">
    <text evidence="2">The sequence shown here is derived from an EMBL/GenBank/DDBJ whole genome shotgun (WGS) entry which is preliminary data.</text>
</comment>
<dbReference type="RefSeq" id="WP_109748076.1">
    <property type="nucleotide sequence ID" value="NZ_JANKBI010000015.1"/>
</dbReference>
<sequence>MKAHEVIKNHIEKKGIKPSFIADETGMSRELLRRSLDGKRTLKADEFVKICTLLSLDLTDFEKMEDGKASA</sequence>
<dbReference type="Gene3D" id="1.10.260.40">
    <property type="entry name" value="lambda repressor-like DNA-binding domains"/>
    <property type="match status" value="1"/>
</dbReference>
<protein>
    <submittedName>
        <fullName evidence="2">Cro/C1-type helix-turn-helix DNA-binding protein</fullName>
    </submittedName>
</protein>
<evidence type="ECO:0000313" key="2">
    <source>
        <dbReference type="EMBL" id="PWJ72898.1"/>
    </source>
</evidence>
<accession>A0AB73SZI5</accession>
<gene>
    <name evidence="2" type="ORF">C7383_11554</name>
</gene>
<evidence type="ECO:0000313" key="3">
    <source>
        <dbReference type="Proteomes" id="UP000245412"/>
    </source>
</evidence>
<dbReference type="AlphaFoldDB" id="A0AB73SZI5"/>
<dbReference type="SUPFAM" id="SSF47413">
    <property type="entry name" value="lambda repressor-like DNA-binding domains"/>
    <property type="match status" value="1"/>
</dbReference>
<dbReference type="InterPro" id="IPR001387">
    <property type="entry name" value="Cro/C1-type_HTH"/>
</dbReference>
<feature type="domain" description="HTH cro/C1-type" evidence="1">
    <location>
        <begin position="7"/>
        <end position="65"/>
    </location>
</feature>
<organism evidence="2 3">
    <name type="scientific">Murimonas intestini</name>
    <dbReference type="NCBI Taxonomy" id="1337051"/>
    <lineage>
        <taxon>Bacteria</taxon>
        <taxon>Bacillati</taxon>
        <taxon>Bacillota</taxon>
        <taxon>Clostridia</taxon>
        <taxon>Lachnospirales</taxon>
        <taxon>Lachnospiraceae</taxon>
        <taxon>Murimonas</taxon>
    </lineage>
</organism>
<dbReference type="Pfam" id="PF13443">
    <property type="entry name" value="HTH_26"/>
    <property type="match status" value="1"/>
</dbReference>
<keyword evidence="2" id="KW-0238">DNA-binding</keyword>
<proteinExistence type="predicted"/>
<name>A0AB73SZI5_9FIRM</name>
<dbReference type="Proteomes" id="UP000245412">
    <property type="component" value="Unassembled WGS sequence"/>
</dbReference>
<keyword evidence="3" id="KW-1185">Reference proteome</keyword>
<dbReference type="InterPro" id="IPR010982">
    <property type="entry name" value="Lambda_DNA-bd_dom_sf"/>
</dbReference>